<gene>
    <name evidence="9" type="ORF">M0R45_034762</name>
</gene>
<dbReference type="Proteomes" id="UP001457282">
    <property type="component" value="Unassembled WGS sequence"/>
</dbReference>
<evidence type="ECO:0000313" key="10">
    <source>
        <dbReference type="Proteomes" id="UP001457282"/>
    </source>
</evidence>
<dbReference type="InterPro" id="IPR035513">
    <property type="entry name" value="Invertase/methylesterase_inhib"/>
</dbReference>
<keyword evidence="10" id="KW-1185">Reference proteome</keyword>
<dbReference type="GO" id="GO:0048046">
    <property type="term" value="C:apoplast"/>
    <property type="evidence" value="ECO:0007669"/>
    <property type="project" value="UniProtKB-SubCell"/>
</dbReference>
<dbReference type="PANTHER" id="PTHR31080">
    <property type="entry name" value="PECTINESTERASE INHIBITOR-LIKE"/>
    <property type="match status" value="1"/>
</dbReference>
<dbReference type="FunFam" id="1.20.140.40:FF:000006">
    <property type="entry name" value="Pectinesterase inhibitor 3"/>
    <property type="match status" value="1"/>
</dbReference>
<dbReference type="SMART" id="SM00856">
    <property type="entry name" value="PMEI"/>
    <property type="match status" value="1"/>
</dbReference>
<protein>
    <recommendedName>
        <fullName evidence="8">Pectinesterase inhibitor domain-containing protein</fullName>
    </recommendedName>
</protein>
<keyword evidence="2" id="KW-0052">Apoplast</keyword>
<comment type="caution">
    <text evidence="9">The sequence shown here is derived from an EMBL/GenBank/DDBJ whole genome shotgun (WGS) entry which is preliminary data.</text>
</comment>
<dbReference type="Gene3D" id="1.20.140.40">
    <property type="entry name" value="Invertase/pectin methylesterase inhibitor family protein"/>
    <property type="match status" value="1"/>
</dbReference>
<evidence type="ECO:0000256" key="1">
    <source>
        <dbReference type="ARBA" id="ARBA00004271"/>
    </source>
</evidence>
<reference evidence="9 10" key="1">
    <citation type="journal article" date="2023" name="G3 (Bethesda)">
        <title>A chromosome-length genome assembly and annotation of blackberry (Rubus argutus, cv. 'Hillquist').</title>
        <authorList>
            <person name="Bruna T."/>
            <person name="Aryal R."/>
            <person name="Dudchenko O."/>
            <person name="Sargent D.J."/>
            <person name="Mead D."/>
            <person name="Buti M."/>
            <person name="Cavallini A."/>
            <person name="Hytonen T."/>
            <person name="Andres J."/>
            <person name="Pham M."/>
            <person name="Weisz D."/>
            <person name="Mascagni F."/>
            <person name="Usai G."/>
            <person name="Natali L."/>
            <person name="Bassil N."/>
            <person name="Fernandez G.E."/>
            <person name="Lomsadze A."/>
            <person name="Armour M."/>
            <person name="Olukolu B."/>
            <person name="Poorten T."/>
            <person name="Britton C."/>
            <person name="Davik J."/>
            <person name="Ashrafi H."/>
            <person name="Aiden E.L."/>
            <person name="Borodovsky M."/>
            <person name="Worthington M."/>
        </authorList>
    </citation>
    <scope>NUCLEOTIDE SEQUENCE [LARGE SCALE GENOMIC DNA]</scope>
    <source>
        <strain evidence="9">PI 553951</strain>
    </source>
</reference>
<evidence type="ECO:0000256" key="4">
    <source>
        <dbReference type="ARBA" id="ARBA00022729"/>
    </source>
</evidence>
<proteinExistence type="inferred from homology"/>
<dbReference type="GO" id="GO:0004857">
    <property type="term" value="F:enzyme inhibitor activity"/>
    <property type="evidence" value="ECO:0007669"/>
    <property type="project" value="InterPro"/>
</dbReference>
<dbReference type="PANTHER" id="PTHR31080:SF12">
    <property type="entry name" value="PLANT INVERTASE_PECTIN METHYLESTERASE INHIBITOR"/>
    <property type="match status" value="1"/>
</dbReference>
<evidence type="ECO:0000256" key="7">
    <source>
        <dbReference type="SAM" id="SignalP"/>
    </source>
</evidence>
<evidence type="ECO:0000256" key="3">
    <source>
        <dbReference type="ARBA" id="ARBA00022525"/>
    </source>
</evidence>
<evidence type="ECO:0000313" key="9">
    <source>
        <dbReference type="EMBL" id="KAK9910819.1"/>
    </source>
</evidence>
<dbReference type="InterPro" id="IPR006501">
    <property type="entry name" value="Pectinesterase_inhib_dom"/>
</dbReference>
<accession>A0AAW1VVJ3</accession>
<dbReference type="AlphaFoldDB" id="A0AAW1VVJ3"/>
<keyword evidence="5" id="KW-1015">Disulfide bond</keyword>
<organism evidence="9 10">
    <name type="scientific">Rubus argutus</name>
    <name type="common">Southern blackberry</name>
    <dbReference type="NCBI Taxonomy" id="59490"/>
    <lineage>
        <taxon>Eukaryota</taxon>
        <taxon>Viridiplantae</taxon>
        <taxon>Streptophyta</taxon>
        <taxon>Embryophyta</taxon>
        <taxon>Tracheophyta</taxon>
        <taxon>Spermatophyta</taxon>
        <taxon>Magnoliopsida</taxon>
        <taxon>eudicotyledons</taxon>
        <taxon>Gunneridae</taxon>
        <taxon>Pentapetalae</taxon>
        <taxon>rosids</taxon>
        <taxon>fabids</taxon>
        <taxon>Rosales</taxon>
        <taxon>Rosaceae</taxon>
        <taxon>Rosoideae</taxon>
        <taxon>Rosoideae incertae sedis</taxon>
        <taxon>Rubus</taxon>
    </lineage>
</organism>
<dbReference type="EMBL" id="JBEDUW010000007">
    <property type="protein sequence ID" value="KAK9910819.1"/>
    <property type="molecule type" value="Genomic_DNA"/>
</dbReference>
<evidence type="ECO:0000256" key="5">
    <source>
        <dbReference type="ARBA" id="ARBA00023157"/>
    </source>
</evidence>
<name>A0AAW1VVJ3_RUBAR</name>
<keyword evidence="4 7" id="KW-0732">Signal</keyword>
<dbReference type="InterPro" id="IPR051955">
    <property type="entry name" value="PME_Inhibitor"/>
</dbReference>
<dbReference type="SUPFAM" id="SSF101148">
    <property type="entry name" value="Plant invertase/pectin methylesterase inhibitor"/>
    <property type="match status" value="1"/>
</dbReference>
<dbReference type="CDD" id="cd15798">
    <property type="entry name" value="PMEI-like_3"/>
    <property type="match status" value="1"/>
</dbReference>
<comment type="similarity">
    <text evidence="6">Belongs to the PMEI family.</text>
</comment>
<evidence type="ECO:0000256" key="6">
    <source>
        <dbReference type="ARBA" id="ARBA00038471"/>
    </source>
</evidence>
<keyword evidence="3" id="KW-0964">Secreted</keyword>
<evidence type="ECO:0000259" key="8">
    <source>
        <dbReference type="SMART" id="SM00856"/>
    </source>
</evidence>
<dbReference type="NCBIfam" id="TIGR01614">
    <property type="entry name" value="PME_inhib"/>
    <property type="match status" value="1"/>
</dbReference>
<feature type="chain" id="PRO_5043688191" description="Pectinesterase inhibitor domain-containing protein" evidence="7">
    <location>
        <begin position="22"/>
        <end position="216"/>
    </location>
</feature>
<dbReference type="Pfam" id="PF04043">
    <property type="entry name" value="PMEI"/>
    <property type="match status" value="1"/>
</dbReference>
<sequence>MAKLGLSLLLILLSIFSLSSTVEPAFSRDSNIARRSRALAYIETACQTTRYPALCVHCLSTYIKPNMTIQSPQQLAQVALSASLYRALYARAYVLKVVRELKTLKRENQVVQDCLEQINDSVDQLSGSIKELRRLGQESVGDDLFWHISNVETWVSTALTDASTCVDELPAGPNMSKLKATIKGKVLNVAEVTSNALALFHKFAARYRAASATKKP</sequence>
<comment type="subcellular location">
    <subcellularLocation>
        <location evidence="1">Secreted</location>
        <location evidence="1">Extracellular space</location>
        <location evidence="1">Apoplast</location>
    </subcellularLocation>
</comment>
<feature type="signal peptide" evidence="7">
    <location>
        <begin position="1"/>
        <end position="21"/>
    </location>
</feature>
<evidence type="ECO:0000256" key="2">
    <source>
        <dbReference type="ARBA" id="ARBA00022523"/>
    </source>
</evidence>
<feature type="domain" description="Pectinesterase inhibitor" evidence="8">
    <location>
        <begin position="37"/>
        <end position="199"/>
    </location>
</feature>